<protein>
    <submittedName>
        <fullName evidence="2">Uncharacterized protein</fullName>
    </submittedName>
</protein>
<dbReference type="RefSeq" id="XP_033398250.1">
    <property type="nucleotide sequence ID" value="XM_033543136.1"/>
</dbReference>
<accession>A0A6A6BG35</accession>
<feature type="compositionally biased region" description="Basic and acidic residues" evidence="1">
    <location>
        <begin position="348"/>
        <end position="370"/>
    </location>
</feature>
<name>A0A6A6BG35_9PEZI</name>
<evidence type="ECO:0000313" key="3">
    <source>
        <dbReference type="Proteomes" id="UP000799438"/>
    </source>
</evidence>
<organism evidence="2 3">
    <name type="scientific">Aplosporella prunicola CBS 121167</name>
    <dbReference type="NCBI Taxonomy" id="1176127"/>
    <lineage>
        <taxon>Eukaryota</taxon>
        <taxon>Fungi</taxon>
        <taxon>Dikarya</taxon>
        <taxon>Ascomycota</taxon>
        <taxon>Pezizomycotina</taxon>
        <taxon>Dothideomycetes</taxon>
        <taxon>Dothideomycetes incertae sedis</taxon>
        <taxon>Botryosphaeriales</taxon>
        <taxon>Aplosporellaceae</taxon>
        <taxon>Aplosporella</taxon>
    </lineage>
</organism>
<feature type="region of interest" description="Disordered" evidence="1">
    <location>
        <begin position="348"/>
        <end position="383"/>
    </location>
</feature>
<gene>
    <name evidence="2" type="ORF">K452DRAFT_308192</name>
</gene>
<dbReference type="Proteomes" id="UP000799438">
    <property type="component" value="Unassembled WGS sequence"/>
</dbReference>
<reference evidence="2" key="1">
    <citation type="journal article" date="2020" name="Stud. Mycol.">
        <title>101 Dothideomycetes genomes: a test case for predicting lifestyles and emergence of pathogens.</title>
        <authorList>
            <person name="Haridas S."/>
            <person name="Albert R."/>
            <person name="Binder M."/>
            <person name="Bloem J."/>
            <person name="Labutti K."/>
            <person name="Salamov A."/>
            <person name="Andreopoulos B."/>
            <person name="Baker S."/>
            <person name="Barry K."/>
            <person name="Bills G."/>
            <person name="Bluhm B."/>
            <person name="Cannon C."/>
            <person name="Castanera R."/>
            <person name="Culley D."/>
            <person name="Daum C."/>
            <person name="Ezra D."/>
            <person name="Gonzalez J."/>
            <person name="Henrissat B."/>
            <person name="Kuo A."/>
            <person name="Liang C."/>
            <person name="Lipzen A."/>
            <person name="Lutzoni F."/>
            <person name="Magnuson J."/>
            <person name="Mondo S."/>
            <person name="Nolan M."/>
            <person name="Ohm R."/>
            <person name="Pangilinan J."/>
            <person name="Park H.-J."/>
            <person name="Ramirez L."/>
            <person name="Alfaro M."/>
            <person name="Sun H."/>
            <person name="Tritt A."/>
            <person name="Yoshinaga Y."/>
            <person name="Zwiers L.-H."/>
            <person name="Turgeon B."/>
            <person name="Goodwin S."/>
            <person name="Spatafora J."/>
            <person name="Crous P."/>
            <person name="Grigoriev I."/>
        </authorList>
    </citation>
    <scope>NUCLEOTIDE SEQUENCE</scope>
    <source>
        <strain evidence="2">CBS 121167</strain>
    </source>
</reference>
<dbReference type="GeneID" id="54300633"/>
<proteinExistence type="predicted"/>
<sequence length="383" mass="44976">MLLALRLEIYVCNQPSSSPDNFPLDSHEQSTKTPHFYNRYINPFRIFYSRIKQMFSFICGTLLAVKDVVSSTIRNSSNNAFQQSLPGAWPTDCHATPTPDLHKNRNTNNRHEMRSEHHARKILEARARRRRERRTKKADYASRTYVGPSQCAQAIDLAMENFRRGMDAAAFLAGRDAIKWPMLIQTYVNNNRDDYNTGPVFKEALNTIRDGAERAVHHMVDVCGEASRSLGEVQKDLHPLCLQLDSLEQMYDDRVREELAKAEEKWYKERNSIKDVCWENFLVDQRALNLYGMPEHVRHAESQRYLQEEYKQREEDLKMQLREQCRLYEAMLAADRKEVRENMEAAVEKAREEGYTHGIREKRKVEEEAHPSAPHARKRRRYQ</sequence>
<feature type="region of interest" description="Disordered" evidence="1">
    <location>
        <begin position="95"/>
        <end position="117"/>
    </location>
</feature>
<dbReference type="EMBL" id="ML995484">
    <property type="protein sequence ID" value="KAF2142538.1"/>
    <property type="molecule type" value="Genomic_DNA"/>
</dbReference>
<evidence type="ECO:0000313" key="2">
    <source>
        <dbReference type="EMBL" id="KAF2142538.1"/>
    </source>
</evidence>
<keyword evidence="3" id="KW-1185">Reference proteome</keyword>
<evidence type="ECO:0000256" key="1">
    <source>
        <dbReference type="SAM" id="MobiDB-lite"/>
    </source>
</evidence>
<dbReference type="AlphaFoldDB" id="A0A6A6BG35"/>